<feature type="compositionally biased region" description="Polar residues" evidence="1">
    <location>
        <begin position="95"/>
        <end position="125"/>
    </location>
</feature>
<dbReference type="EMBL" id="JBAMIC010000001">
    <property type="protein sequence ID" value="KAK7115245.1"/>
    <property type="molecule type" value="Genomic_DNA"/>
</dbReference>
<comment type="caution">
    <text evidence="3">The sequence shown here is derived from an EMBL/GenBank/DDBJ whole genome shotgun (WGS) entry which is preliminary data.</text>
</comment>
<feature type="region of interest" description="Disordered" evidence="1">
    <location>
        <begin position="23"/>
        <end position="207"/>
    </location>
</feature>
<name>A0AAN9C1C4_9CAEN</name>
<evidence type="ECO:0000313" key="4">
    <source>
        <dbReference type="Proteomes" id="UP001374579"/>
    </source>
</evidence>
<reference evidence="3 4" key="1">
    <citation type="submission" date="2024-02" db="EMBL/GenBank/DDBJ databases">
        <title>Chromosome-scale genome assembly of the rough periwinkle Littorina saxatilis.</title>
        <authorList>
            <person name="De Jode A."/>
            <person name="Faria R."/>
            <person name="Formenti G."/>
            <person name="Sims Y."/>
            <person name="Smith T.P."/>
            <person name="Tracey A."/>
            <person name="Wood J.M.D."/>
            <person name="Zagrodzka Z.B."/>
            <person name="Johannesson K."/>
            <person name="Butlin R.K."/>
            <person name="Leder E.H."/>
        </authorList>
    </citation>
    <scope>NUCLEOTIDE SEQUENCE [LARGE SCALE GENOMIC DNA]</scope>
    <source>
        <strain evidence="3">Snail1</strain>
        <tissue evidence="3">Muscle</tissue>
    </source>
</reference>
<evidence type="ECO:0000256" key="2">
    <source>
        <dbReference type="SAM" id="Phobius"/>
    </source>
</evidence>
<keyword evidence="2" id="KW-1133">Transmembrane helix</keyword>
<organism evidence="3 4">
    <name type="scientific">Littorina saxatilis</name>
    <dbReference type="NCBI Taxonomy" id="31220"/>
    <lineage>
        <taxon>Eukaryota</taxon>
        <taxon>Metazoa</taxon>
        <taxon>Spiralia</taxon>
        <taxon>Lophotrochozoa</taxon>
        <taxon>Mollusca</taxon>
        <taxon>Gastropoda</taxon>
        <taxon>Caenogastropoda</taxon>
        <taxon>Littorinimorpha</taxon>
        <taxon>Littorinoidea</taxon>
        <taxon>Littorinidae</taxon>
        <taxon>Littorina</taxon>
    </lineage>
</organism>
<feature type="compositionally biased region" description="Basic and acidic residues" evidence="1">
    <location>
        <begin position="25"/>
        <end position="36"/>
    </location>
</feature>
<keyword evidence="2" id="KW-0472">Membrane</keyword>
<dbReference type="AlphaFoldDB" id="A0AAN9C1C4"/>
<feature type="compositionally biased region" description="Basic and acidic residues" evidence="1">
    <location>
        <begin position="169"/>
        <end position="186"/>
    </location>
</feature>
<proteinExistence type="predicted"/>
<evidence type="ECO:0000256" key="1">
    <source>
        <dbReference type="SAM" id="MobiDB-lite"/>
    </source>
</evidence>
<keyword evidence="2" id="KW-0812">Transmembrane</keyword>
<keyword evidence="4" id="KW-1185">Reference proteome</keyword>
<feature type="compositionally biased region" description="Acidic residues" evidence="1">
    <location>
        <begin position="49"/>
        <end position="62"/>
    </location>
</feature>
<accession>A0AAN9C1C4</accession>
<dbReference type="Proteomes" id="UP001374579">
    <property type="component" value="Unassembled WGS sequence"/>
</dbReference>
<gene>
    <name evidence="3" type="ORF">V1264_001156</name>
</gene>
<evidence type="ECO:0000313" key="3">
    <source>
        <dbReference type="EMBL" id="KAK7115245.1"/>
    </source>
</evidence>
<feature type="transmembrane region" description="Helical" evidence="2">
    <location>
        <begin position="299"/>
        <end position="326"/>
    </location>
</feature>
<sequence length="338" mass="36768">MDQMLTMNKHDEISENHCIHIAMPHSEDKQNDEQYSARENSGLHTIVEVGDDEEKADSESSVDDSQHAPYSSADAPTSQSQGASITEVSDRATDVLTSQSQGTSITEVSRRATNASTNCQPQLSQGAGIAEAVSDRATDGGISEVSDRATDGGITEVSDRATDGGITEVSDRATDADITEVSDRATDAGITEVSDRATDSVTNQPQGIGITVVSDRATDTGISEVSDRVTEQPEDRWVFRDESSTHKTGQAGYWVRVPGHPTEEKWVPIGSPEPHKPRKKEGQWALCSRMCMTWCHTSLFTVCGLPLIACLFCCGPPGWFLIWLIVKLREEQEARDRL</sequence>
<protein>
    <submittedName>
        <fullName evidence="3">Uncharacterized protein</fullName>
    </submittedName>
</protein>
<feature type="compositionally biased region" description="Polar residues" evidence="1">
    <location>
        <begin position="74"/>
        <end position="87"/>
    </location>
</feature>